<dbReference type="Pfam" id="PF13510">
    <property type="entry name" value="Fer2_4"/>
    <property type="match status" value="1"/>
</dbReference>
<comment type="cofactor">
    <cofactor evidence="1">
        <name>[4Fe-4S] cluster</name>
        <dbReference type="ChEBI" id="CHEBI:49883"/>
    </cofactor>
</comment>
<dbReference type="InterPro" id="IPR019574">
    <property type="entry name" value="NADH_UbQ_OxRdtase_Gsu_4Fe4S-bd"/>
</dbReference>
<evidence type="ECO:0000256" key="1">
    <source>
        <dbReference type="ARBA" id="ARBA00001966"/>
    </source>
</evidence>
<protein>
    <submittedName>
        <fullName evidence="17">Iron hydrogenase small subunit</fullName>
    </submittedName>
</protein>
<evidence type="ECO:0000256" key="7">
    <source>
        <dbReference type="ARBA" id="ARBA00022737"/>
    </source>
</evidence>
<dbReference type="PROSITE" id="PS00198">
    <property type="entry name" value="4FE4S_FER_1"/>
    <property type="match status" value="2"/>
</dbReference>
<proteinExistence type="inferred from homology"/>
<comment type="similarity">
    <text evidence="3">Belongs to the complex I 75 kDa subunit family.</text>
</comment>
<dbReference type="InterPro" id="IPR003149">
    <property type="entry name" value="Fe_hydrogenase_ssu"/>
</dbReference>
<evidence type="ECO:0000256" key="11">
    <source>
        <dbReference type="ARBA" id="ARBA00023027"/>
    </source>
</evidence>
<feature type="domain" description="2Fe-2S ferredoxin-type" evidence="14">
    <location>
        <begin position="2"/>
        <end position="80"/>
    </location>
</feature>
<evidence type="ECO:0000256" key="13">
    <source>
        <dbReference type="ARBA" id="ARBA00034078"/>
    </source>
</evidence>
<dbReference type="SUPFAM" id="SSF54292">
    <property type="entry name" value="2Fe-2S ferredoxin-like"/>
    <property type="match status" value="1"/>
</dbReference>
<evidence type="ECO:0000256" key="5">
    <source>
        <dbReference type="ARBA" id="ARBA00022714"/>
    </source>
</evidence>
<dbReference type="Pfam" id="PF12838">
    <property type="entry name" value="Fer4_7"/>
    <property type="match status" value="1"/>
</dbReference>
<accession>A0A9D1MJL8</accession>
<keyword evidence="9" id="KW-0408">Iron</keyword>
<evidence type="ECO:0000259" key="16">
    <source>
        <dbReference type="PROSITE" id="PS51839"/>
    </source>
</evidence>
<evidence type="ECO:0000256" key="10">
    <source>
        <dbReference type="ARBA" id="ARBA00023014"/>
    </source>
</evidence>
<keyword evidence="7" id="KW-0677">Repeat</keyword>
<dbReference type="InterPro" id="IPR050340">
    <property type="entry name" value="Cytosolic_Fe-S_CAF"/>
</dbReference>
<dbReference type="InterPro" id="IPR017896">
    <property type="entry name" value="4Fe4S_Fe-S-bd"/>
</dbReference>
<dbReference type="GO" id="GO:0042773">
    <property type="term" value="P:ATP synthesis coupled electron transport"/>
    <property type="evidence" value="ECO:0007669"/>
    <property type="project" value="InterPro"/>
</dbReference>
<dbReference type="NCBIfam" id="NF040763">
    <property type="entry name" value="FeFe_hydrog_A6"/>
    <property type="match status" value="1"/>
</dbReference>
<dbReference type="SUPFAM" id="SSF54862">
    <property type="entry name" value="4Fe-4S ferredoxins"/>
    <property type="match status" value="1"/>
</dbReference>
<dbReference type="PROSITE" id="PS51379">
    <property type="entry name" value="4FE4S_FER_2"/>
    <property type="match status" value="2"/>
</dbReference>
<reference evidence="17" key="2">
    <citation type="journal article" date="2021" name="PeerJ">
        <title>Extensive microbial diversity within the chicken gut microbiome revealed by metagenomics and culture.</title>
        <authorList>
            <person name="Gilroy R."/>
            <person name="Ravi A."/>
            <person name="Getino M."/>
            <person name="Pursley I."/>
            <person name="Horton D.L."/>
            <person name="Alikhan N.F."/>
            <person name="Baker D."/>
            <person name="Gharbi K."/>
            <person name="Hall N."/>
            <person name="Watson M."/>
            <person name="Adriaenssens E.M."/>
            <person name="Foster-Nyarko E."/>
            <person name="Jarju S."/>
            <person name="Secka A."/>
            <person name="Antonio M."/>
            <person name="Oren A."/>
            <person name="Chaudhuri R.R."/>
            <person name="La Ragione R."/>
            <person name="Hildebrand F."/>
            <person name="Pallen M.J."/>
        </authorList>
    </citation>
    <scope>NUCLEOTIDE SEQUENCE</scope>
    <source>
        <strain evidence="17">CHK195-12923</strain>
    </source>
</reference>
<dbReference type="FunFam" id="3.30.70.20:FF:000035">
    <property type="entry name" value="Iron hydrogenase 1"/>
    <property type="match status" value="1"/>
</dbReference>
<dbReference type="Proteomes" id="UP000824110">
    <property type="component" value="Unassembled WGS sequence"/>
</dbReference>
<dbReference type="Gene3D" id="3.40.950.10">
    <property type="entry name" value="Fe-only Hydrogenase (Larger Subunit), Chain L, domain 3"/>
    <property type="match status" value="1"/>
</dbReference>
<feature type="domain" description="4Fe-4S His(Cys)3-ligated-type" evidence="16">
    <location>
        <begin position="80"/>
        <end position="119"/>
    </location>
</feature>
<dbReference type="InterPro" id="IPR013352">
    <property type="entry name" value="Fe_hydrogenase_subset"/>
</dbReference>
<organism evidence="17 18">
    <name type="scientific">Candidatus Coproplasma excrementigallinarum</name>
    <dbReference type="NCBI Taxonomy" id="2840747"/>
    <lineage>
        <taxon>Bacteria</taxon>
        <taxon>Bacillati</taxon>
        <taxon>Bacillota</taxon>
        <taxon>Clostridia</taxon>
        <taxon>Eubacteriales</taxon>
        <taxon>Candidatus Coproplasma</taxon>
    </lineage>
</organism>
<keyword evidence="12" id="KW-0472">Membrane</keyword>
<evidence type="ECO:0000313" key="17">
    <source>
        <dbReference type="EMBL" id="HIU61317.1"/>
    </source>
</evidence>
<dbReference type="InterPro" id="IPR000283">
    <property type="entry name" value="NADH_UbQ_OxRdtase_75kDa_su_CS"/>
</dbReference>
<dbReference type="PROSITE" id="PS51839">
    <property type="entry name" value="4FE4S_HC3"/>
    <property type="match status" value="1"/>
</dbReference>
<evidence type="ECO:0000256" key="3">
    <source>
        <dbReference type="ARBA" id="ARBA00005404"/>
    </source>
</evidence>
<comment type="subcellular location">
    <subcellularLocation>
        <location evidence="2">Membrane</location>
    </subcellularLocation>
</comment>
<dbReference type="InterPro" id="IPR017900">
    <property type="entry name" value="4Fe4S_Fe_S_CS"/>
</dbReference>
<dbReference type="InterPro" id="IPR049830">
    <property type="entry name" value="HndD"/>
</dbReference>
<sequence length="573" mass="62342">MYMVNLKINGIPVSVPEGSTILQAAKLANVRIPTLCYLKDVQCVGSCRMCLVEATGARGLVAACVYPVSEGMEVRTNTPKVRKSRKMTVELILSTHKKKCLSCVRSMNCELQKLALEYNAEEDEYGTDHDIQPIDDLSPSVVRDNSKCILCTRCVAACEHQTIGAIGPKNRGYAKVIGSPYDVSLAFTPCVNCGQCIVACPVGALYEKSAVADVWGAIVDDTKKVVFFTAPSVRATLGEAFGLPVGTNVEGKMVTAIKQLGNVQCFNMDITADLTIMEEATELVERVKSGGTLPMFTSCCPAWVKFVEHYYPDFIPNLSSCKSPQEMFSALLKTYYCQKEGIKPEDLYVVSVIPCTAKKFEITRDELGHYTDAALTTRELAKMIREAGIDFANLPESSFDDPFGQASGGGAIFGATGGVMEAALRLAARALGDADEPIVFEEVRGTKGVKEAIYTLGGVTVNVAVASGLGNARKVMEDIKSGRKKYTFVEIMACPGGCINGGGQPYIHDEVRNNVDLKTLRASALYYSDMDNKYRVSDEPPAVKMLYKEFLGKPNSHKAHELLHTTYVARPKY</sequence>
<dbReference type="PANTHER" id="PTHR11615">
    <property type="entry name" value="NITRATE, FORMATE, IRON DEHYDROGENASE"/>
    <property type="match status" value="1"/>
</dbReference>
<dbReference type="SMART" id="SM00902">
    <property type="entry name" value="Fe_hyd_SSU"/>
    <property type="match status" value="1"/>
</dbReference>
<dbReference type="Pfam" id="PF02906">
    <property type="entry name" value="Fe_hyd_lg_C"/>
    <property type="match status" value="1"/>
</dbReference>
<comment type="caution">
    <text evidence="17">The sequence shown here is derived from an EMBL/GenBank/DDBJ whole genome shotgun (WGS) entry which is preliminary data.</text>
</comment>
<evidence type="ECO:0000256" key="8">
    <source>
        <dbReference type="ARBA" id="ARBA00022967"/>
    </source>
</evidence>
<dbReference type="InterPro" id="IPR009016">
    <property type="entry name" value="Fe_hydrogenase"/>
</dbReference>
<keyword evidence="11" id="KW-0520">NAD</keyword>
<dbReference type="Gene3D" id="3.10.20.740">
    <property type="match status" value="1"/>
</dbReference>
<dbReference type="GO" id="GO:0051539">
    <property type="term" value="F:4 iron, 4 sulfur cluster binding"/>
    <property type="evidence" value="ECO:0007669"/>
    <property type="project" value="UniProtKB-KW"/>
</dbReference>
<dbReference type="FunFam" id="3.10.20.740:FF:000004">
    <property type="entry name" value="NADH-quinone oxidoreductase"/>
    <property type="match status" value="1"/>
</dbReference>
<keyword evidence="6" id="KW-0479">Metal-binding</keyword>
<dbReference type="InterPro" id="IPR036010">
    <property type="entry name" value="2Fe-2S_ferredoxin-like_sf"/>
</dbReference>
<comment type="cofactor">
    <cofactor evidence="13">
        <name>[2Fe-2S] cluster</name>
        <dbReference type="ChEBI" id="CHEBI:190135"/>
    </cofactor>
</comment>
<dbReference type="Pfam" id="PF02256">
    <property type="entry name" value="Fe_hyd_SSU"/>
    <property type="match status" value="1"/>
</dbReference>
<evidence type="ECO:0000256" key="12">
    <source>
        <dbReference type="ARBA" id="ARBA00023136"/>
    </source>
</evidence>
<feature type="domain" description="4Fe-4S ferredoxin-type" evidence="15">
    <location>
        <begin position="181"/>
        <end position="210"/>
    </location>
</feature>
<dbReference type="Gene3D" id="4.10.260.20">
    <property type="entry name" value="Iron hydrogenase, small subunit"/>
    <property type="match status" value="1"/>
</dbReference>
<dbReference type="GO" id="GO:0016020">
    <property type="term" value="C:membrane"/>
    <property type="evidence" value="ECO:0007669"/>
    <property type="project" value="UniProtKB-SubCell"/>
</dbReference>
<evidence type="ECO:0000256" key="6">
    <source>
        <dbReference type="ARBA" id="ARBA00022723"/>
    </source>
</evidence>
<dbReference type="GO" id="GO:0008901">
    <property type="term" value="F:ferredoxin hydrogenase activity"/>
    <property type="evidence" value="ECO:0007669"/>
    <property type="project" value="InterPro"/>
</dbReference>
<dbReference type="GO" id="GO:0005506">
    <property type="term" value="F:iron ion binding"/>
    <property type="evidence" value="ECO:0007669"/>
    <property type="project" value="InterPro"/>
</dbReference>
<evidence type="ECO:0000256" key="2">
    <source>
        <dbReference type="ARBA" id="ARBA00004370"/>
    </source>
</evidence>
<dbReference type="InterPro" id="IPR004108">
    <property type="entry name" value="Fe_hydrogenase_lsu_C"/>
</dbReference>
<dbReference type="GO" id="GO:0008137">
    <property type="term" value="F:NADH dehydrogenase (ubiquinone) activity"/>
    <property type="evidence" value="ECO:0007669"/>
    <property type="project" value="InterPro"/>
</dbReference>
<evidence type="ECO:0000259" key="14">
    <source>
        <dbReference type="PROSITE" id="PS51085"/>
    </source>
</evidence>
<dbReference type="Gene3D" id="3.30.70.20">
    <property type="match status" value="1"/>
</dbReference>
<keyword evidence="5" id="KW-0001">2Fe-2S</keyword>
<dbReference type="NCBIfam" id="TIGR02512">
    <property type="entry name" value="FeFe_hydrog_A"/>
    <property type="match status" value="1"/>
</dbReference>
<dbReference type="PROSITE" id="PS00641">
    <property type="entry name" value="COMPLEX1_75K_1"/>
    <property type="match status" value="1"/>
</dbReference>
<dbReference type="SMART" id="SM00929">
    <property type="entry name" value="NADH-G_4Fe-4S_3"/>
    <property type="match status" value="1"/>
</dbReference>
<dbReference type="GO" id="GO:0051537">
    <property type="term" value="F:2 iron, 2 sulfur cluster binding"/>
    <property type="evidence" value="ECO:0007669"/>
    <property type="project" value="UniProtKB-KW"/>
</dbReference>
<evidence type="ECO:0000259" key="15">
    <source>
        <dbReference type="PROSITE" id="PS51379"/>
    </source>
</evidence>
<dbReference type="SUPFAM" id="SSF53920">
    <property type="entry name" value="Fe-only hydrogenase"/>
    <property type="match status" value="1"/>
</dbReference>
<dbReference type="InterPro" id="IPR036991">
    <property type="entry name" value="Fe_hydrogenase_ssu_sf"/>
</dbReference>
<keyword evidence="4" id="KW-0004">4Fe-4S</keyword>
<evidence type="ECO:0000313" key="18">
    <source>
        <dbReference type="Proteomes" id="UP000824110"/>
    </source>
</evidence>
<keyword evidence="10" id="KW-0411">Iron-sulfur</keyword>
<dbReference type="EMBL" id="DVNE01000012">
    <property type="protein sequence ID" value="HIU61317.1"/>
    <property type="molecule type" value="Genomic_DNA"/>
</dbReference>
<gene>
    <name evidence="17" type="ORF">IAB69_01530</name>
</gene>
<evidence type="ECO:0000256" key="4">
    <source>
        <dbReference type="ARBA" id="ARBA00022485"/>
    </source>
</evidence>
<keyword evidence="8" id="KW-1278">Translocase</keyword>
<evidence type="ECO:0000256" key="9">
    <source>
        <dbReference type="ARBA" id="ARBA00023004"/>
    </source>
</evidence>
<dbReference type="PROSITE" id="PS51085">
    <property type="entry name" value="2FE2S_FER_2"/>
    <property type="match status" value="1"/>
</dbReference>
<name>A0A9D1MJL8_9FIRM</name>
<dbReference type="AlphaFoldDB" id="A0A9D1MJL8"/>
<dbReference type="CDD" id="cd00207">
    <property type="entry name" value="fer2"/>
    <property type="match status" value="1"/>
</dbReference>
<reference evidence="17" key="1">
    <citation type="submission" date="2020-10" db="EMBL/GenBank/DDBJ databases">
        <authorList>
            <person name="Gilroy R."/>
        </authorList>
    </citation>
    <scope>NUCLEOTIDE SEQUENCE</scope>
    <source>
        <strain evidence="17">CHK195-12923</strain>
    </source>
</reference>
<dbReference type="Gene3D" id="3.40.50.1780">
    <property type="match status" value="1"/>
</dbReference>
<dbReference type="Pfam" id="PF10588">
    <property type="entry name" value="NADH-G_4Fe-4S_3"/>
    <property type="match status" value="1"/>
</dbReference>
<dbReference type="InterPro" id="IPR001041">
    <property type="entry name" value="2Fe-2S_ferredoxin-type"/>
</dbReference>
<feature type="domain" description="4Fe-4S ferredoxin-type" evidence="15">
    <location>
        <begin position="139"/>
        <end position="169"/>
    </location>
</feature>